<keyword evidence="2" id="KW-0732">Signal</keyword>
<feature type="non-terminal residue" evidence="3">
    <location>
        <position position="94"/>
    </location>
</feature>
<name>A0AA88EDC7_FICCA</name>
<keyword evidence="4" id="KW-1185">Reference proteome</keyword>
<comment type="caution">
    <text evidence="3">The sequence shown here is derived from an EMBL/GenBank/DDBJ whole genome shotgun (WGS) entry which is preliminary data.</text>
</comment>
<dbReference type="EMBL" id="BTGU01015094">
    <property type="protein sequence ID" value="GMN71020.1"/>
    <property type="molecule type" value="Genomic_DNA"/>
</dbReference>
<accession>A0AA88EDC7</accession>
<reference evidence="3" key="1">
    <citation type="submission" date="2023-07" db="EMBL/GenBank/DDBJ databases">
        <title>draft genome sequence of fig (Ficus carica).</title>
        <authorList>
            <person name="Takahashi T."/>
            <person name="Nishimura K."/>
        </authorList>
    </citation>
    <scope>NUCLEOTIDE SEQUENCE</scope>
</reference>
<proteinExistence type="predicted"/>
<sequence length="94" mass="9685">MVEVSKISRSFVLLLILSIVVFDVQALPINKINGASHMITTLADGPSAGGSGHRSSPEFTSHKLGIQKVIPLAEGPSAGGGGHKSSPGFISHKL</sequence>
<dbReference type="AlphaFoldDB" id="A0AA88EDC7"/>
<evidence type="ECO:0000256" key="1">
    <source>
        <dbReference type="SAM" id="MobiDB-lite"/>
    </source>
</evidence>
<evidence type="ECO:0000313" key="4">
    <source>
        <dbReference type="Proteomes" id="UP001187192"/>
    </source>
</evidence>
<feature type="signal peptide" evidence="2">
    <location>
        <begin position="1"/>
        <end position="26"/>
    </location>
</feature>
<dbReference type="Proteomes" id="UP001187192">
    <property type="component" value="Unassembled WGS sequence"/>
</dbReference>
<feature type="chain" id="PRO_5041636829" evidence="2">
    <location>
        <begin position="27"/>
        <end position="94"/>
    </location>
</feature>
<gene>
    <name evidence="3" type="ORF">TIFTF001_054563</name>
</gene>
<feature type="region of interest" description="Disordered" evidence="1">
    <location>
        <begin position="74"/>
        <end position="94"/>
    </location>
</feature>
<protein>
    <submittedName>
        <fullName evidence="3">Uncharacterized protein</fullName>
    </submittedName>
</protein>
<evidence type="ECO:0000313" key="3">
    <source>
        <dbReference type="EMBL" id="GMN71020.1"/>
    </source>
</evidence>
<evidence type="ECO:0000256" key="2">
    <source>
        <dbReference type="SAM" id="SignalP"/>
    </source>
</evidence>
<organism evidence="3 4">
    <name type="scientific">Ficus carica</name>
    <name type="common">Common fig</name>
    <dbReference type="NCBI Taxonomy" id="3494"/>
    <lineage>
        <taxon>Eukaryota</taxon>
        <taxon>Viridiplantae</taxon>
        <taxon>Streptophyta</taxon>
        <taxon>Embryophyta</taxon>
        <taxon>Tracheophyta</taxon>
        <taxon>Spermatophyta</taxon>
        <taxon>Magnoliopsida</taxon>
        <taxon>eudicotyledons</taxon>
        <taxon>Gunneridae</taxon>
        <taxon>Pentapetalae</taxon>
        <taxon>rosids</taxon>
        <taxon>fabids</taxon>
        <taxon>Rosales</taxon>
        <taxon>Moraceae</taxon>
        <taxon>Ficeae</taxon>
        <taxon>Ficus</taxon>
    </lineage>
</organism>